<name>A0A081K9B1_9GAMM</name>
<evidence type="ECO:0000259" key="7">
    <source>
        <dbReference type="PROSITE" id="PS50110"/>
    </source>
</evidence>
<keyword evidence="9" id="KW-1185">Reference proteome</keyword>
<sequence length="781" mass="87805">MFYKASGPTWTFALLFIISLIFTSFNVSANVDINNTSYLLQPGASTEFFIDDSGQLTIKELADEEFKFRFAPWQPSLLNIEEQQKSLWLRFPVTNHTSEIVHPILSVDYQQQELPTLYLKYTSSASGKTVVKPLPMDRVNTTTFTLLPEQTATLYLKAPFNPELSKSLKLGSFDQLIKQQRYKFWQTGLVSGLLLSIILANAWLFLSMRLESKDSNSLSPAKHLSIFHLLLAAAASFILVFMASWQGYLSTWLYVPVTVEAWLYQLSLLLISLTFCQLAINLFGHQRPLLIRFFNTFSFIYLIAALWLPLSDSNTLNTNLLMLTLIGNASFCLSFWLVKPHRRYVSAWLLIPLAISQFIFALNHTGGLGISSRNTTWLLIQTLALTLGFLSLPARTNRKVLNKKQFAYNNKRPEELDEEAMNSLGHEMRTPLNGVMGMSELLLSTPLTPKQEDYVQTLRYAGYELGNLVNLLASSIKAQNQGIVSGTRLVDMHNTVEELVRHFQYRAEQQSIEIICFVDDNLSTECHIDGYRVSLILEAFLFYGLNQAEMSEVALSIQKDPTGNLLFEFSFKNPAGSSLEEKHLSGEHSLSEIKAETAMGLNLYLATHLIRQLGGEVSKRSNIISFTLPCNCGDEQAPPSQDETPRQGQYEHMRVLIADDSATCRKVLRQQCQLLGIPVIEAGDGLEALAMIRNETYLNRAFDIIILDHHMPGLKGLQVAERINADPSIDPMPAIIMLTGISNPPDKYQSSKLGISSILTKPVTRFTVQRALIKALGAFRT</sequence>
<dbReference type="SUPFAM" id="SSF52172">
    <property type="entry name" value="CheY-like"/>
    <property type="match status" value="1"/>
</dbReference>
<evidence type="ECO:0000256" key="6">
    <source>
        <dbReference type="SAM" id="Phobius"/>
    </source>
</evidence>
<keyword evidence="3 5" id="KW-0597">Phosphoprotein</keyword>
<feature type="transmembrane region" description="Helical" evidence="6">
    <location>
        <begin position="320"/>
        <end position="338"/>
    </location>
</feature>
<accession>A0A081K9B1</accession>
<dbReference type="STRING" id="305900.GV64_08270"/>
<organism evidence="8 9">
    <name type="scientific">Endozoicomonas elysicola</name>
    <dbReference type="NCBI Taxonomy" id="305900"/>
    <lineage>
        <taxon>Bacteria</taxon>
        <taxon>Pseudomonadati</taxon>
        <taxon>Pseudomonadota</taxon>
        <taxon>Gammaproteobacteria</taxon>
        <taxon>Oceanospirillales</taxon>
        <taxon>Endozoicomonadaceae</taxon>
        <taxon>Endozoicomonas</taxon>
    </lineage>
</organism>
<dbReference type="InterPro" id="IPR011006">
    <property type="entry name" value="CheY-like_superfamily"/>
</dbReference>
<dbReference type="PANTHER" id="PTHR45339:SF1">
    <property type="entry name" value="HYBRID SIGNAL TRANSDUCTION HISTIDINE KINASE J"/>
    <property type="match status" value="1"/>
</dbReference>
<dbReference type="GO" id="GO:0000155">
    <property type="term" value="F:phosphorelay sensor kinase activity"/>
    <property type="evidence" value="ECO:0007669"/>
    <property type="project" value="InterPro"/>
</dbReference>
<dbReference type="Proteomes" id="UP000027997">
    <property type="component" value="Unassembled WGS sequence"/>
</dbReference>
<evidence type="ECO:0000256" key="4">
    <source>
        <dbReference type="ARBA" id="ARBA00023012"/>
    </source>
</evidence>
<dbReference type="PANTHER" id="PTHR45339">
    <property type="entry name" value="HYBRID SIGNAL TRANSDUCTION HISTIDINE KINASE J"/>
    <property type="match status" value="1"/>
</dbReference>
<feature type="modified residue" description="4-aspartylphosphate" evidence="5">
    <location>
        <position position="708"/>
    </location>
</feature>
<dbReference type="CDD" id="cd17546">
    <property type="entry name" value="REC_hyHK_CKI1_RcsC-like"/>
    <property type="match status" value="1"/>
</dbReference>
<dbReference type="InterPro" id="IPR001789">
    <property type="entry name" value="Sig_transdc_resp-reg_receiver"/>
</dbReference>
<dbReference type="EMBL" id="JOJP01000001">
    <property type="protein sequence ID" value="KEI70737.1"/>
    <property type="molecule type" value="Genomic_DNA"/>
</dbReference>
<dbReference type="SMART" id="SM00388">
    <property type="entry name" value="HisKA"/>
    <property type="match status" value="1"/>
</dbReference>
<feature type="transmembrane region" description="Helical" evidence="6">
    <location>
        <begin position="289"/>
        <end position="308"/>
    </location>
</feature>
<keyword evidence="6" id="KW-1133">Transmembrane helix</keyword>
<evidence type="ECO:0000256" key="2">
    <source>
        <dbReference type="ARBA" id="ARBA00012438"/>
    </source>
</evidence>
<evidence type="ECO:0000313" key="8">
    <source>
        <dbReference type="EMBL" id="KEI70737.1"/>
    </source>
</evidence>
<dbReference type="PROSITE" id="PS50110">
    <property type="entry name" value="RESPONSE_REGULATORY"/>
    <property type="match status" value="1"/>
</dbReference>
<evidence type="ECO:0000256" key="3">
    <source>
        <dbReference type="ARBA" id="ARBA00022553"/>
    </source>
</evidence>
<proteinExistence type="predicted"/>
<dbReference type="AlphaFoldDB" id="A0A081K9B1"/>
<keyword evidence="6" id="KW-0472">Membrane</keyword>
<dbReference type="InterPro" id="IPR036097">
    <property type="entry name" value="HisK_dim/P_sf"/>
</dbReference>
<gene>
    <name evidence="8" type="ORF">GV64_08270</name>
</gene>
<protein>
    <recommendedName>
        <fullName evidence="2">histidine kinase</fullName>
        <ecNumber evidence="2">2.7.13.3</ecNumber>
    </recommendedName>
</protein>
<dbReference type="eggNOG" id="COG0784">
    <property type="taxonomic scope" value="Bacteria"/>
</dbReference>
<dbReference type="SUPFAM" id="SSF47384">
    <property type="entry name" value="Homodimeric domain of signal transducing histidine kinase"/>
    <property type="match status" value="1"/>
</dbReference>
<dbReference type="Gene3D" id="2.60.40.2380">
    <property type="match status" value="1"/>
</dbReference>
<dbReference type="RefSeq" id="WP_020580651.1">
    <property type="nucleotide sequence ID" value="NZ_JOJP01000001.1"/>
</dbReference>
<dbReference type="Pfam" id="PF00512">
    <property type="entry name" value="HisKA"/>
    <property type="match status" value="1"/>
</dbReference>
<comment type="caution">
    <text evidence="8">The sequence shown here is derived from an EMBL/GenBank/DDBJ whole genome shotgun (WGS) entry which is preliminary data.</text>
</comment>
<feature type="transmembrane region" description="Helical" evidence="6">
    <location>
        <begin position="261"/>
        <end position="282"/>
    </location>
</feature>
<dbReference type="SMART" id="SM00448">
    <property type="entry name" value="REC"/>
    <property type="match status" value="1"/>
</dbReference>
<evidence type="ECO:0000313" key="9">
    <source>
        <dbReference type="Proteomes" id="UP000027997"/>
    </source>
</evidence>
<feature type="transmembrane region" description="Helical" evidence="6">
    <location>
        <begin position="375"/>
        <end position="394"/>
    </location>
</feature>
<dbReference type="CDD" id="cd00082">
    <property type="entry name" value="HisKA"/>
    <property type="match status" value="1"/>
</dbReference>
<feature type="transmembrane region" description="Helical" evidence="6">
    <location>
        <begin position="184"/>
        <end position="206"/>
    </location>
</feature>
<dbReference type="Gene3D" id="3.40.50.2300">
    <property type="match status" value="1"/>
</dbReference>
<dbReference type="InterPro" id="IPR003661">
    <property type="entry name" value="HisK_dim/P_dom"/>
</dbReference>
<dbReference type="EC" id="2.7.13.3" evidence="2"/>
<dbReference type="eggNOG" id="COG2205">
    <property type="taxonomic scope" value="Bacteria"/>
</dbReference>
<dbReference type="Pfam" id="PF07696">
    <property type="entry name" value="7TMR-DISMED2"/>
    <property type="match status" value="1"/>
</dbReference>
<feature type="transmembrane region" description="Helical" evidence="6">
    <location>
        <begin position="345"/>
        <end position="363"/>
    </location>
</feature>
<keyword evidence="6" id="KW-0812">Transmembrane</keyword>
<comment type="catalytic activity">
    <reaction evidence="1">
        <text>ATP + protein L-histidine = ADP + protein N-phospho-L-histidine.</text>
        <dbReference type="EC" id="2.7.13.3"/>
    </reaction>
</comment>
<keyword evidence="4" id="KW-0902">Two-component regulatory system</keyword>
<dbReference type="Gene3D" id="1.10.287.130">
    <property type="match status" value="1"/>
</dbReference>
<dbReference type="InterPro" id="IPR011622">
    <property type="entry name" value="7TMR_DISM_rcpt_extracell_dom2"/>
</dbReference>
<evidence type="ECO:0000256" key="5">
    <source>
        <dbReference type="PROSITE-ProRule" id="PRU00169"/>
    </source>
</evidence>
<feature type="transmembrane region" description="Helical" evidence="6">
    <location>
        <begin position="226"/>
        <end position="249"/>
    </location>
</feature>
<evidence type="ECO:0000256" key="1">
    <source>
        <dbReference type="ARBA" id="ARBA00000085"/>
    </source>
</evidence>
<reference evidence="8 9" key="1">
    <citation type="submission" date="2014-06" db="EMBL/GenBank/DDBJ databases">
        <title>Whole Genome Sequences of Three Symbiotic Endozoicomonas Bacteria.</title>
        <authorList>
            <person name="Neave M.J."/>
            <person name="Apprill A."/>
            <person name="Voolstra C.R."/>
        </authorList>
    </citation>
    <scope>NUCLEOTIDE SEQUENCE [LARGE SCALE GENOMIC DNA]</scope>
    <source>
        <strain evidence="8 9">DSM 22380</strain>
    </source>
</reference>
<dbReference type="Pfam" id="PF00072">
    <property type="entry name" value="Response_reg"/>
    <property type="match status" value="1"/>
</dbReference>
<feature type="domain" description="Response regulatory" evidence="7">
    <location>
        <begin position="654"/>
        <end position="776"/>
    </location>
</feature>